<protein>
    <submittedName>
        <fullName evidence="1">Uncharacterized protein</fullName>
    </submittedName>
</protein>
<proteinExistence type="predicted"/>
<name>A0A6C0KEX5_9ZZZZ</name>
<organism evidence="1">
    <name type="scientific">viral metagenome</name>
    <dbReference type="NCBI Taxonomy" id="1070528"/>
    <lineage>
        <taxon>unclassified sequences</taxon>
        <taxon>metagenomes</taxon>
        <taxon>organismal metagenomes</taxon>
    </lineage>
</organism>
<sequence>MEIKIAGQSIRVELALLFLVVGVILGCHVLCSCSRVSVKEGLTMLNPADKDYILGKGVPNDTWDTKPQGKGPSVDYRKQDHSTYTGTPVPLPSGQLFMFADNEFKPECCGSTFSNANGCACITKDQIEYINQRGGNRTLSSEF</sequence>
<dbReference type="EMBL" id="MN740877">
    <property type="protein sequence ID" value="QHU16189.1"/>
    <property type="molecule type" value="Genomic_DNA"/>
</dbReference>
<reference evidence="1" key="1">
    <citation type="journal article" date="2020" name="Nature">
        <title>Giant virus diversity and host interactions through global metagenomics.</title>
        <authorList>
            <person name="Schulz F."/>
            <person name="Roux S."/>
            <person name="Paez-Espino D."/>
            <person name="Jungbluth S."/>
            <person name="Walsh D.A."/>
            <person name="Denef V.J."/>
            <person name="McMahon K.D."/>
            <person name="Konstantinidis K.T."/>
            <person name="Eloe-Fadrosh E.A."/>
            <person name="Kyrpides N.C."/>
            <person name="Woyke T."/>
        </authorList>
    </citation>
    <scope>NUCLEOTIDE SEQUENCE</scope>
    <source>
        <strain evidence="1">GVMAG-S-3300011013-78</strain>
    </source>
</reference>
<evidence type="ECO:0000313" key="1">
    <source>
        <dbReference type="EMBL" id="QHU16189.1"/>
    </source>
</evidence>
<dbReference type="PROSITE" id="PS51257">
    <property type="entry name" value="PROKAR_LIPOPROTEIN"/>
    <property type="match status" value="1"/>
</dbReference>
<accession>A0A6C0KEX5</accession>
<dbReference type="AlphaFoldDB" id="A0A6C0KEX5"/>